<comment type="caution">
    <text evidence="10">The sequence shown here is derived from an EMBL/GenBank/DDBJ whole genome shotgun (WGS) entry which is preliminary data.</text>
</comment>
<dbReference type="Proteomes" id="UP000315252">
    <property type="component" value="Unassembled WGS sequence"/>
</dbReference>
<dbReference type="Gene3D" id="3.40.50.300">
    <property type="entry name" value="P-loop containing nucleotide triphosphate hydrolases"/>
    <property type="match status" value="1"/>
</dbReference>
<evidence type="ECO:0000256" key="9">
    <source>
        <dbReference type="RuleBase" id="RU363066"/>
    </source>
</evidence>
<dbReference type="Pfam" id="PF13671">
    <property type="entry name" value="AAA_33"/>
    <property type="match status" value="1"/>
</dbReference>
<proteinExistence type="inferred from homology"/>
<sequence length="190" mass="20491">MTTSRVNPPIVVMGVCGSGKTTLAKALSAHFGAVFVEADDHHTPQAKAKMSSNVPLTDDDRLPWLDGIAREMNRLSSPAIAACSALKRSYRDHLRARVEGLTFLHLAGSRELLAQRLAARKGHFVGAGLLDSQLEILQPLSNDEPGLALDFSDPLDALTSRALRFVAASNAASNEAIALNAHRDLHRKHM</sequence>
<dbReference type="AlphaFoldDB" id="A0A545TKA9"/>
<evidence type="ECO:0000256" key="2">
    <source>
        <dbReference type="ARBA" id="ARBA00008420"/>
    </source>
</evidence>
<name>A0A545TKA9_9PROT</name>
<comment type="catalytic activity">
    <reaction evidence="8 9">
        <text>D-gluconate + ATP = 6-phospho-D-gluconate + ADP + H(+)</text>
        <dbReference type="Rhea" id="RHEA:19433"/>
        <dbReference type="ChEBI" id="CHEBI:15378"/>
        <dbReference type="ChEBI" id="CHEBI:18391"/>
        <dbReference type="ChEBI" id="CHEBI:30616"/>
        <dbReference type="ChEBI" id="CHEBI:58759"/>
        <dbReference type="ChEBI" id="CHEBI:456216"/>
        <dbReference type="EC" id="2.7.1.12"/>
    </reaction>
</comment>
<dbReference type="EMBL" id="VHSH01000007">
    <property type="protein sequence ID" value="TQV77670.1"/>
    <property type="molecule type" value="Genomic_DNA"/>
</dbReference>
<dbReference type="CDD" id="cd02021">
    <property type="entry name" value="GntK"/>
    <property type="match status" value="1"/>
</dbReference>
<evidence type="ECO:0000256" key="8">
    <source>
        <dbReference type="ARBA" id="ARBA00048090"/>
    </source>
</evidence>
<evidence type="ECO:0000256" key="7">
    <source>
        <dbReference type="ARBA" id="ARBA00022840"/>
    </source>
</evidence>
<comment type="similarity">
    <text evidence="2 9">Belongs to the gluconokinase GntK/GntV family.</text>
</comment>
<reference evidence="10 11" key="1">
    <citation type="submission" date="2019-06" db="EMBL/GenBank/DDBJ databases">
        <title>Whole genome sequence for Rhodospirillaceae sp. R148.</title>
        <authorList>
            <person name="Wang G."/>
        </authorList>
    </citation>
    <scope>NUCLEOTIDE SEQUENCE [LARGE SCALE GENOMIC DNA]</scope>
    <source>
        <strain evidence="10 11">R148</strain>
    </source>
</reference>
<keyword evidence="5 9" id="KW-0547">Nucleotide-binding</keyword>
<accession>A0A545TKA9</accession>
<dbReference type="GO" id="GO:0005524">
    <property type="term" value="F:ATP binding"/>
    <property type="evidence" value="ECO:0007669"/>
    <property type="project" value="UniProtKB-KW"/>
</dbReference>
<dbReference type="NCBIfam" id="TIGR01313">
    <property type="entry name" value="therm_gnt_kin"/>
    <property type="match status" value="1"/>
</dbReference>
<comment type="pathway">
    <text evidence="1">Carbohydrate acid metabolism.</text>
</comment>
<keyword evidence="11" id="KW-1185">Reference proteome</keyword>
<keyword evidence="6 9" id="KW-0418">Kinase</keyword>
<evidence type="ECO:0000256" key="6">
    <source>
        <dbReference type="ARBA" id="ARBA00022777"/>
    </source>
</evidence>
<keyword evidence="7 9" id="KW-0067">ATP-binding</keyword>
<evidence type="ECO:0000256" key="5">
    <source>
        <dbReference type="ARBA" id="ARBA00022741"/>
    </source>
</evidence>
<dbReference type="EC" id="2.7.1.12" evidence="3 9"/>
<dbReference type="PANTHER" id="PTHR43442:SF3">
    <property type="entry name" value="GLUCONOKINASE-RELATED"/>
    <property type="match status" value="1"/>
</dbReference>
<dbReference type="InterPro" id="IPR027417">
    <property type="entry name" value="P-loop_NTPase"/>
</dbReference>
<dbReference type="RefSeq" id="WP_142898014.1">
    <property type="nucleotide sequence ID" value="NZ_ML660058.1"/>
</dbReference>
<dbReference type="GO" id="GO:0005737">
    <property type="term" value="C:cytoplasm"/>
    <property type="evidence" value="ECO:0007669"/>
    <property type="project" value="TreeGrafter"/>
</dbReference>
<dbReference type="OrthoDB" id="9795716at2"/>
<evidence type="ECO:0000256" key="4">
    <source>
        <dbReference type="ARBA" id="ARBA00022679"/>
    </source>
</evidence>
<evidence type="ECO:0000313" key="10">
    <source>
        <dbReference type="EMBL" id="TQV77670.1"/>
    </source>
</evidence>
<dbReference type="SUPFAM" id="SSF52540">
    <property type="entry name" value="P-loop containing nucleoside triphosphate hydrolases"/>
    <property type="match status" value="1"/>
</dbReference>
<organism evidence="10 11">
    <name type="scientific">Denitrobaculum tricleocarpae</name>
    <dbReference type="NCBI Taxonomy" id="2591009"/>
    <lineage>
        <taxon>Bacteria</taxon>
        <taxon>Pseudomonadati</taxon>
        <taxon>Pseudomonadota</taxon>
        <taxon>Alphaproteobacteria</taxon>
        <taxon>Rhodospirillales</taxon>
        <taxon>Rhodospirillaceae</taxon>
        <taxon>Denitrobaculum</taxon>
    </lineage>
</organism>
<dbReference type="InterPro" id="IPR006001">
    <property type="entry name" value="Therm_gnt_kin"/>
</dbReference>
<keyword evidence="4 9" id="KW-0808">Transferase</keyword>
<dbReference type="GO" id="GO:0005975">
    <property type="term" value="P:carbohydrate metabolic process"/>
    <property type="evidence" value="ECO:0007669"/>
    <property type="project" value="InterPro"/>
</dbReference>
<dbReference type="PANTHER" id="PTHR43442">
    <property type="entry name" value="GLUCONOKINASE-RELATED"/>
    <property type="match status" value="1"/>
</dbReference>
<dbReference type="GO" id="GO:0046316">
    <property type="term" value="F:gluconokinase activity"/>
    <property type="evidence" value="ECO:0007669"/>
    <property type="project" value="UniProtKB-EC"/>
</dbReference>
<gene>
    <name evidence="10" type="ORF">FKG95_19075</name>
</gene>
<protein>
    <recommendedName>
        <fullName evidence="3 9">Gluconokinase</fullName>
        <ecNumber evidence="3 9">2.7.1.12</ecNumber>
    </recommendedName>
</protein>
<evidence type="ECO:0000313" key="11">
    <source>
        <dbReference type="Proteomes" id="UP000315252"/>
    </source>
</evidence>
<evidence type="ECO:0000256" key="3">
    <source>
        <dbReference type="ARBA" id="ARBA00012054"/>
    </source>
</evidence>
<evidence type="ECO:0000256" key="1">
    <source>
        <dbReference type="ARBA" id="ARBA00004761"/>
    </source>
</evidence>